<sequence>MSAAVPTDPGTVVLFRKKAPKHGRGRREETVPAPGETTPEQRLADKMERLYLKHDMTLTDPDTAQAFLIAMDAVQMMVQGGRVHKVIDEEQRAVFHAMLEGMKAAPRLV</sequence>
<keyword evidence="3" id="KW-1185">Reference proteome</keyword>
<evidence type="ECO:0000313" key="2">
    <source>
        <dbReference type="EMBL" id="MFD1309095.1"/>
    </source>
</evidence>
<evidence type="ECO:0000256" key="1">
    <source>
        <dbReference type="SAM" id="MobiDB-lite"/>
    </source>
</evidence>
<name>A0ABW3XIW2_9ACTN</name>
<feature type="region of interest" description="Disordered" evidence="1">
    <location>
        <begin position="18"/>
        <end position="39"/>
    </location>
</feature>
<dbReference type="Proteomes" id="UP001597058">
    <property type="component" value="Unassembled WGS sequence"/>
</dbReference>
<reference evidence="3" key="1">
    <citation type="journal article" date="2019" name="Int. J. Syst. Evol. Microbiol.">
        <title>The Global Catalogue of Microorganisms (GCM) 10K type strain sequencing project: providing services to taxonomists for standard genome sequencing and annotation.</title>
        <authorList>
            <consortium name="The Broad Institute Genomics Platform"/>
            <consortium name="The Broad Institute Genome Sequencing Center for Infectious Disease"/>
            <person name="Wu L."/>
            <person name="Ma J."/>
        </authorList>
    </citation>
    <scope>NUCLEOTIDE SEQUENCE [LARGE SCALE GENOMIC DNA]</scope>
    <source>
        <strain evidence="3">CGMCC 4.7020</strain>
    </source>
</reference>
<organism evidence="2 3">
    <name type="scientific">Streptomyces kaempferi</name>
    <dbReference type="NCBI Taxonomy" id="333725"/>
    <lineage>
        <taxon>Bacteria</taxon>
        <taxon>Bacillati</taxon>
        <taxon>Actinomycetota</taxon>
        <taxon>Actinomycetes</taxon>
        <taxon>Kitasatosporales</taxon>
        <taxon>Streptomycetaceae</taxon>
        <taxon>Streptomyces</taxon>
    </lineage>
</organism>
<proteinExistence type="predicted"/>
<gene>
    <name evidence="2" type="ORF">ACFQ5X_24960</name>
</gene>
<dbReference type="EMBL" id="JBHTMM010000033">
    <property type="protein sequence ID" value="MFD1309095.1"/>
    <property type="molecule type" value="Genomic_DNA"/>
</dbReference>
<evidence type="ECO:0008006" key="4">
    <source>
        <dbReference type="Google" id="ProtNLM"/>
    </source>
</evidence>
<comment type="caution">
    <text evidence="2">The sequence shown here is derived from an EMBL/GenBank/DDBJ whole genome shotgun (WGS) entry which is preliminary data.</text>
</comment>
<evidence type="ECO:0000313" key="3">
    <source>
        <dbReference type="Proteomes" id="UP001597058"/>
    </source>
</evidence>
<protein>
    <recommendedName>
        <fullName evidence="4">TetR family transcriptional regulator</fullName>
    </recommendedName>
</protein>
<accession>A0ABW3XIW2</accession>
<dbReference type="RefSeq" id="WP_381328801.1">
    <property type="nucleotide sequence ID" value="NZ_JBHTMM010000033.1"/>
</dbReference>